<accession>C5KNC2</accession>
<name>C5KNC2_PERM5</name>
<feature type="non-terminal residue" evidence="1">
    <location>
        <position position="1"/>
    </location>
</feature>
<keyword evidence="2" id="KW-1185">Reference proteome</keyword>
<gene>
    <name evidence="1" type="ORF">Pmar_PMAR005461</name>
</gene>
<dbReference type="InParanoid" id="C5KNC2"/>
<protein>
    <submittedName>
        <fullName evidence="1">Uncharacterized protein</fullName>
    </submittedName>
</protein>
<sequence length="89" mass="9714">CARKERTLTADAVGKIRFPKLTDRFKFEAHSGASGRLLVEAGGGIHMSSHAKELFVPVKTLECTITTDFLVVKENKLEENKLEGAALGE</sequence>
<evidence type="ECO:0000313" key="1">
    <source>
        <dbReference type="EMBL" id="EER14016.1"/>
    </source>
</evidence>
<dbReference type="GeneID" id="9059809"/>
<dbReference type="EMBL" id="GG674598">
    <property type="protein sequence ID" value="EER14016.1"/>
    <property type="molecule type" value="Genomic_DNA"/>
</dbReference>
<feature type="non-terminal residue" evidence="1">
    <location>
        <position position="89"/>
    </location>
</feature>
<organism evidence="2">
    <name type="scientific">Perkinsus marinus (strain ATCC 50983 / TXsc)</name>
    <dbReference type="NCBI Taxonomy" id="423536"/>
    <lineage>
        <taxon>Eukaryota</taxon>
        <taxon>Sar</taxon>
        <taxon>Alveolata</taxon>
        <taxon>Perkinsozoa</taxon>
        <taxon>Perkinsea</taxon>
        <taxon>Perkinsida</taxon>
        <taxon>Perkinsidae</taxon>
        <taxon>Perkinsus</taxon>
    </lineage>
</organism>
<proteinExistence type="predicted"/>
<dbReference type="RefSeq" id="XP_002782221.1">
    <property type="nucleotide sequence ID" value="XM_002782175.1"/>
</dbReference>
<evidence type="ECO:0000313" key="2">
    <source>
        <dbReference type="Proteomes" id="UP000007800"/>
    </source>
</evidence>
<reference evidence="1 2" key="1">
    <citation type="submission" date="2008-07" db="EMBL/GenBank/DDBJ databases">
        <authorList>
            <person name="El-Sayed N."/>
            <person name="Caler E."/>
            <person name="Inman J."/>
            <person name="Amedeo P."/>
            <person name="Hass B."/>
            <person name="Wortman J."/>
        </authorList>
    </citation>
    <scope>NUCLEOTIDE SEQUENCE [LARGE SCALE GENOMIC DNA]</scope>
    <source>
        <strain evidence="2">ATCC 50983 / TXsc</strain>
    </source>
</reference>
<dbReference type="Proteomes" id="UP000007800">
    <property type="component" value="Unassembled WGS sequence"/>
</dbReference>
<dbReference type="AlphaFoldDB" id="C5KNC2"/>